<dbReference type="EMBL" id="FQZL01000004">
    <property type="protein sequence ID" value="SHI32032.1"/>
    <property type="molecule type" value="Genomic_DNA"/>
</dbReference>
<gene>
    <name evidence="2" type="ORF">SAMN02745751_00002</name>
</gene>
<dbReference type="InterPro" id="IPR037165">
    <property type="entry name" value="AldOxase/xan_DH_Mopterin-bd_sf"/>
</dbReference>
<evidence type="ECO:0000313" key="2">
    <source>
        <dbReference type="EMBL" id="SHI32032.1"/>
    </source>
</evidence>
<dbReference type="RefSeq" id="WP_073045271.1">
    <property type="nucleotide sequence ID" value="NZ_FQZL01000004.1"/>
</dbReference>
<dbReference type="Gene3D" id="3.30.365.10">
    <property type="entry name" value="Aldehyde oxidase/xanthine dehydrogenase, molybdopterin binding domain"/>
    <property type="match status" value="2"/>
</dbReference>
<dbReference type="InterPro" id="IPR052516">
    <property type="entry name" value="N-heterocyclic_Hydroxylase"/>
</dbReference>
<dbReference type="SUPFAM" id="SSF56003">
    <property type="entry name" value="Molybdenum cofactor-binding domain"/>
    <property type="match status" value="1"/>
</dbReference>
<dbReference type="OrthoDB" id="9759099at2"/>
<evidence type="ECO:0000259" key="1">
    <source>
        <dbReference type="Pfam" id="PF20256"/>
    </source>
</evidence>
<dbReference type="PANTHER" id="PTHR47495:SF2">
    <property type="entry name" value="ALDEHYDE DEHYDROGENASE"/>
    <property type="match status" value="1"/>
</dbReference>
<dbReference type="PANTHER" id="PTHR47495">
    <property type="entry name" value="ALDEHYDE DEHYDROGENASE"/>
    <property type="match status" value="1"/>
</dbReference>
<dbReference type="Pfam" id="PF20256">
    <property type="entry name" value="MoCoBD_2"/>
    <property type="match status" value="1"/>
</dbReference>
<reference evidence="2 3" key="1">
    <citation type="submission" date="2016-11" db="EMBL/GenBank/DDBJ databases">
        <authorList>
            <person name="Jaros S."/>
            <person name="Januszkiewicz K."/>
            <person name="Wedrychowicz H."/>
        </authorList>
    </citation>
    <scope>NUCLEOTIDE SEQUENCE [LARGE SCALE GENOMIC DNA]</scope>
    <source>
        <strain evidence="2 3">DSM 17477</strain>
    </source>
</reference>
<dbReference type="Proteomes" id="UP000184052">
    <property type="component" value="Unassembled WGS sequence"/>
</dbReference>
<sequence length="328" mass="34220">MIKKGTGVGCMWYGIGNTGLPNPAAAFVEVHADGSVTVLAGVADIGQGSDTVMAQITAETLGVTFDKVVVRSADSGVTPEGGATSASRQTYISGNACHFAALEARDNIIKVAAELLNCSEKDIILKDNKASVKGDEEKSIAYTDIMMGLKARGLLALGKGQYNPSTIALDGDMQGTPYETYAYATQIAEVEVNTETGEVKVVNIVCAHDVGQAINKRNIEGQIEGGVAMGIGFALTEKVDIKDGIVKNADLNNYIIQTTQDMPEIHSIVVEDPSSTGPYGAKGVGEPALVPVAPAILNAIYDAVGVRITHLPATADVVLKAIKEKEGK</sequence>
<dbReference type="STRING" id="1121476.SAMN02745751_00002"/>
<dbReference type="InterPro" id="IPR046867">
    <property type="entry name" value="AldOxase/xan_DH_MoCoBD2"/>
</dbReference>
<accession>A0A1M6A6A7</accession>
<organism evidence="2 3">
    <name type="scientific">Dethiosulfatibacter aminovorans DSM 17477</name>
    <dbReference type="NCBI Taxonomy" id="1121476"/>
    <lineage>
        <taxon>Bacteria</taxon>
        <taxon>Bacillati</taxon>
        <taxon>Bacillota</taxon>
        <taxon>Tissierellia</taxon>
        <taxon>Dethiosulfatibacter</taxon>
    </lineage>
</organism>
<feature type="domain" description="Aldehyde oxidase/xanthine dehydrogenase second molybdopterin binding" evidence="1">
    <location>
        <begin position="2"/>
        <end position="263"/>
    </location>
</feature>
<proteinExistence type="predicted"/>
<dbReference type="GO" id="GO:0016491">
    <property type="term" value="F:oxidoreductase activity"/>
    <property type="evidence" value="ECO:0007669"/>
    <property type="project" value="InterPro"/>
</dbReference>
<name>A0A1M6A6A7_9FIRM</name>
<evidence type="ECO:0000313" key="3">
    <source>
        <dbReference type="Proteomes" id="UP000184052"/>
    </source>
</evidence>
<protein>
    <submittedName>
        <fullName evidence="2">Purine hydroxylase beta subunit apoprotein</fullName>
    </submittedName>
</protein>
<keyword evidence="3" id="KW-1185">Reference proteome</keyword>
<dbReference type="AlphaFoldDB" id="A0A1M6A6A7"/>